<dbReference type="HOGENOM" id="CLU_1310002_0_0_1"/>
<dbReference type="KEGG" id="bor:COCMIDRAFT_102197"/>
<reference evidence="1 2" key="1">
    <citation type="journal article" date="2013" name="PLoS Genet.">
        <title>Comparative genome structure, secondary metabolite, and effector coding capacity across Cochliobolus pathogens.</title>
        <authorList>
            <person name="Condon B.J."/>
            <person name="Leng Y."/>
            <person name="Wu D."/>
            <person name="Bushley K.E."/>
            <person name="Ohm R.A."/>
            <person name="Otillar R."/>
            <person name="Martin J."/>
            <person name="Schackwitz W."/>
            <person name="Grimwood J."/>
            <person name="MohdZainudin N."/>
            <person name="Xue C."/>
            <person name="Wang R."/>
            <person name="Manning V.A."/>
            <person name="Dhillon B."/>
            <person name="Tu Z.J."/>
            <person name="Steffenson B.J."/>
            <person name="Salamov A."/>
            <person name="Sun H."/>
            <person name="Lowry S."/>
            <person name="LaButti K."/>
            <person name="Han J."/>
            <person name="Copeland A."/>
            <person name="Lindquist E."/>
            <person name="Barry K."/>
            <person name="Schmutz J."/>
            <person name="Baker S.E."/>
            <person name="Ciuffetti L.M."/>
            <person name="Grigoriev I.V."/>
            <person name="Zhong S."/>
            <person name="Turgeon B.G."/>
        </authorList>
    </citation>
    <scope>NUCLEOTIDE SEQUENCE [LARGE SCALE GENOMIC DNA]</scope>
    <source>
        <strain evidence="1 2">ATCC 44560</strain>
    </source>
</reference>
<dbReference type="EMBL" id="KI964044">
    <property type="protein sequence ID" value="EUC42939.1"/>
    <property type="molecule type" value="Genomic_DNA"/>
</dbReference>
<dbReference type="GeneID" id="19118029"/>
<proteinExistence type="predicted"/>
<dbReference type="Proteomes" id="UP000054032">
    <property type="component" value="Unassembled WGS sequence"/>
</dbReference>
<protein>
    <submittedName>
        <fullName evidence="1">Uncharacterized protein</fullName>
    </submittedName>
</protein>
<evidence type="ECO:0000313" key="1">
    <source>
        <dbReference type="EMBL" id="EUC42939.1"/>
    </source>
</evidence>
<dbReference type="Pfam" id="PF26639">
    <property type="entry name" value="Het-6_barrel"/>
    <property type="match status" value="1"/>
</dbReference>
<dbReference type="OrthoDB" id="3678145at2759"/>
<gene>
    <name evidence="1" type="ORF">COCMIDRAFT_102197</name>
</gene>
<sequence length="210" mass="23579">MLIPYEHYTKHLPDNETEITQPPDADDDYYSPLESIIETLDVLKNDFATQKYCDLKSLSATLTGGLTCNEEGIRELINEKNATQHYYDFCAYRHAKSKDTRNPETTDDASSTLSLSQDYKKGDDKRYTAAYLAESTRCFLTRDGRLGLGPRITAGGDQIWLPMGADTPFVLRPLHGGKFKILGQAYLHGVMQGEVVADLTEDNFEVVKLV</sequence>
<name>W6Z5V6_COCMI</name>
<evidence type="ECO:0000313" key="2">
    <source>
        <dbReference type="Proteomes" id="UP000054032"/>
    </source>
</evidence>
<keyword evidence="2" id="KW-1185">Reference proteome</keyword>
<dbReference type="RefSeq" id="XP_007690540.1">
    <property type="nucleotide sequence ID" value="XM_007692350.1"/>
</dbReference>
<organism evidence="1 2">
    <name type="scientific">Bipolaris oryzae ATCC 44560</name>
    <dbReference type="NCBI Taxonomy" id="930090"/>
    <lineage>
        <taxon>Eukaryota</taxon>
        <taxon>Fungi</taxon>
        <taxon>Dikarya</taxon>
        <taxon>Ascomycota</taxon>
        <taxon>Pezizomycotina</taxon>
        <taxon>Dothideomycetes</taxon>
        <taxon>Pleosporomycetidae</taxon>
        <taxon>Pleosporales</taxon>
        <taxon>Pleosporineae</taxon>
        <taxon>Pleosporaceae</taxon>
        <taxon>Bipolaris</taxon>
    </lineage>
</organism>
<accession>W6Z5V6</accession>
<dbReference type="AlphaFoldDB" id="W6Z5V6"/>